<reference evidence="1" key="1">
    <citation type="submission" date="2014-11" db="EMBL/GenBank/DDBJ databases">
        <authorList>
            <person name="Amaro Gonzalez C."/>
        </authorList>
    </citation>
    <scope>NUCLEOTIDE SEQUENCE</scope>
</reference>
<proteinExistence type="predicted"/>
<sequence length="37" mass="4698">MYFICNFVTLRLQIWNQPMRLWLTVALYYLWVVSRCR</sequence>
<accession>A0A0E9T7N9</accession>
<protein>
    <submittedName>
        <fullName evidence="1">Uncharacterized protein</fullName>
    </submittedName>
</protein>
<organism evidence="1">
    <name type="scientific">Anguilla anguilla</name>
    <name type="common">European freshwater eel</name>
    <name type="synonym">Muraena anguilla</name>
    <dbReference type="NCBI Taxonomy" id="7936"/>
    <lineage>
        <taxon>Eukaryota</taxon>
        <taxon>Metazoa</taxon>
        <taxon>Chordata</taxon>
        <taxon>Craniata</taxon>
        <taxon>Vertebrata</taxon>
        <taxon>Euteleostomi</taxon>
        <taxon>Actinopterygii</taxon>
        <taxon>Neopterygii</taxon>
        <taxon>Teleostei</taxon>
        <taxon>Anguilliformes</taxon>
        <taxon>Anguillidae</taxon>
        <taxon>Anguilla</taxon>
    </lineage>
</organism>
<name>A0A0E9T7N9_ANGAN</name>
<reference evidence="1" key="2">
    <citation type="journal article" date="2015" name="Fish Shellfish Immunol.">
        <title>Early steps in the European eel (Anguilla anguilla)-Vibrio vulnificus interaction in the gills: Role of the RtxA13 toxin.</title>
        <authorList>
            <person name="Callol A."/>
            <person name="Pajuelo D."/>
            <person name="Ebbesson L."/>
            <person name="Teles M."/>
            <person name="MacKenzie S."/>
            <person name="Amaro C."/>
        </authorList>
    </citation>
    <scope>NUCLEOTIDE SEQUENCE</scope>
</reference>
<dbReference type="AlphaFoldDB" id="A0A0E9T7N9"/>
<evidence type="ECO:0000313" key="1">
    <source>
        <dbReference type="EMBL" id="JAH49427.1"/>
    </source>
</evidence>
<dbReference type="EMBL" id="GBXM01059150">
    <property type="protein sequence ID" value="JAH49427.1"/>
    <property type="molecule type" value="Transcribed_RNA"/>
</dbReference>